<gene>
    <name evidence="2" type="ORF">LT85_2033</name>
</gene>
<protein>
    <submittedName>
        <fullName evidence="2">Glyoxalase family protein</fullName>
    </submittedName>
</protein>
<dbReference type="PANTHER" id="PTHR36503:SF2">
    <property type="entry name" value="BLR2408 PROTEIN"/>
    <property type="match status" value="1"/>
</dbReference>
<evidence type="ECO:0000313" key="2">
    <source>
        <dbReference type="EMBL" id="AIY41191.1"/>
    </source>
</evidence>
<evidence type="ECO:0000259" key="1">
    <source>
        <dbReference type="Pfam" id="PF22677"/>
    </source>
</evidence>
<dbReference type="EMBL" id="CP009962">
    <property type="protein sequence ID" value="AIY41191.1"/>
    <property type="molecule type" value="Genomic_DNA"/>
</dbReference>
<dbReference type="KEGG" id="care:LT85_2033"/>
<dbReference type="HOGENOM" id="CLU_046006_21_0_4"/>
<dbReference type="SUPFAM" id="SSF54593">
    <property type="entry name" value="Glyoxalase/Bleomycin resistance protein/Dihydroxybiphenyl dioxygenase"/>
    <property type="match status" value="1"/>
</dbReference>
<dbReference type="AlphaFoldDB" id="A0A0A1F9K4"/>
<dbReference type="Proteomes" id="UP000030302">
    <property type="component" value="Chromosome"/>
</dbReference>
<dbReference type="RefSeq" id="WP_052135026.1">
    <property type="nucleotide sequence ID" value="NZ_CP009962.1"/>
</dbReference>
<dbReference type="Gene3D" id="3.10.180.10">
    <property type="entry name" value="2,3-Dihydroxybiphenyl 1,2-Dioxygenase, domain 1"/>
    <property type="match status" value="1"/>
</dbReference>
<evidence type="ECO:0000313" key="3">
    <source>
        <dbReference type="Proteomes" id="UP000030302"/>
    </source>
</evidence>
<name>A0A0A1F9K4_9BURK</name>
<reference evidence="3" key="1">
    <citation type="journal article" date="2014" name="Soil Biol. Biochem.">
        <title>Structure and function of bacterial communities in ageing soils: Insights from the Mendocino ecological staircase.</title>
        <authorList>
            <person name="Uroz S."/>
            <person name="Tech J.J."/>
            <person name="Sawaya N.A."/>
            <person name="Frey-Klett P."/>
            <person name="Leveau J.H.J."/>
        </authorList>
    </citation>
    <scope>NUCLEOTIDE SEQUENCE [LARGE SCALE GENOMIC DNA]</scope>
    <source>
        <strain evidence="3">Cal35</strain>
    </source>
</reference>
<dbReference type="Pfam" id="PF22677">
    <property type="entry name" value="Ble-like_N"/>
    <property type="match status" value="1"/>
</dbReference>
<keyword evidence="3" id="KW-1185">Reference proteome</keyword>
<organism evidence="2 3">
    <name type="scientific">Collimonas arenae</name>
    <dbReference type="NCBI Taxonomy" id="279058"/>
    <lineage>
        <taxon>Bacteria</taxon>
        <taxon>Pseudomonadati</taxon>
        <taxon>Pseudomonadota</taxon>
        <taxon>Betaproteobacteria</taxon>
        <taxon>Burkholderiales</taxon>
        <taxon>Oxalobacteraceae</taxon>
        <taxon>Collimonas</taxon>
    </lineage>
</organism>
<dbReference type="InterPro" id="IPR053863">
    <property type="entry name" value="Glyoxy/Ble-like_N"/>
</dbReference>
<feature type="domain" description="Glyoxalase/Bleomycin resistance-like N-terminal" evidence="1">
    <location>
        <begin position="6"/>
        <end position="43"/>
    </location>
</feature>
<sequence length="146" mass="16375">MHKQIYVNLPVKDLQKSMAFFQSLGYTFNAKFTNDQAACMELGENLYVMLLVEKFFQSFAKKPISDATRQTEVLLCVSCDSRAHVDKLVALACASGAEKMKEALDYGFMYSDSFHDLDGHAWEMMYMEPEAAGQATSPSTQDDVKA</sequence>
<accession>A0A0A1F9K4</accession>
<proteinExistence type="predicted"/>
<dbReference type="InterPro" id="IPR029068">
    <property type="entry name" value="Glyas_Bleomycin-R_OHBP_Dase"/>
</dbReference>
<dbReference type="STRING" id="279058.LT85_2033"/>
<dbReference type="PANTHER" id="PTHR36503">
    <property type="entry name" value="BLR2520 PROTEIN"/>
    <property type="match status" value="1"/>
</dbReference>
<dbReference type="OrthoDB" id="4265398at2"/>